<feature type="domain" description="Impact N-terminal" evidence="2">
    <location>
        <begin position="20"/>
        <end position="127"/>
    </location>
</feature>
<dbReference type="GO" id="GO:0140469">
    <property type="term" value="P:GCN2-mediated signaling"/>
    <property type="evidence" value="ECO:0007669"/>
    <property type="project" value="TreeGrafter"/>
</dbReference>
<evidence type="ECO:0000313" key="3">
    <source>
        <dbReference type="EMBL" id="CAI5760094.1"/>
    </source>
</evidence>
<dbReference type="Proteomes" id="UP001152885">
    <property type="component" value="Unassembled WGS sequence"/>
</dbReference>
<dbReference type="PANTHER" id="PTHR16301:SF17">
    <property type="entry name" value="IMPACT FAMILY MEMBER YDL177C"/>
    <property type="match status" value="1"/>
</dbReference>
<dbReference type="SUPFAM" id="SSF54211">
    <property type="entry name" value="Ribosomal protein S5 domain 2-like"/>
    <property type="match status" value="1"/>
</dbReference>
<dbReference type="InterPro" id="IPR036956">
    <property type="entry name" value="Impact_N_sf"/>
</dbReference>
<dbReference type="OrthoDB" id="69641at2759"/>
<accession>A0A9W4TZ42</accession>
<evidence type="ECO:0000256" key="1">
    <source>
        <dbReference type="ARBA" id="ARBA00007665"/>
    </source>
</evidence>
<evidence type="ECO:0000313" key="4">
    <source>
        <dbReference type="Proteomes" id="UP001152885"/>
    </source>
</evidence>
<reference evidence="3" key="1">
    <citation type="submission" date="2022-12" db="EMBL/GenBank/DDBJ databases">
        <authorList>
            <person name="Brejova B."/>
        </authorList>
    </citation>
    <scope>NUCLEOTIDE SEQUENCE</scope>
</reference>
<dbReference type="GO" id="GO:0005737">
    <property type="term" value="C:cytoplasm"/>
    <property type="evidence" value="ECO:0007669"/>
    <property type="project" value="TreeGrafter"/>
</dbReference>
<dbReference type="AlphaFoldDB" id="A0A9W4TZ42"/>
<name>A0A9W4TZ42_9ASCO</name>
<dbReference type="Gene3D" id="3.30.230.30">
    <property type="entry name" value="Impact, N-terminal domain"/>
    <property type="match status" value="1"/>
</dbReference>
<dbReference type="EMBL" id="CANTUO010000005">
    <property type="protein sequence ID" value="CAI5760094.1"/>
    <property type="molecule type" value="Genomic_DNA"/>
</dbReference>
<dbReference type="Pfam" id="PF01205">
    <property type="entry name" value="Impact_N"/>
    <property type="match status" value="1"/>
</dbReference>
<sequence length="135" mass="15540">MNKTWTRFRSWNASELIIDKKSKFQARNVEIKTTEEIPNILHEFLIEHKSIQRASHPHIIAWRCATNTQGNIDQGFKDNGEKGGGSRILDILVKHDLVNILVIVTRWYGGTPIGSSRFRHITNSTLKSLRINHNL</sequence>
<protein>
    <recommendedName>
        <fullName evidence="2">Impact N-terminal domain-containing protein</fullName>
    </recommendedName>
</protein>
<dbReference type="PROSITE" id="PS00910">
    <property type="entry name" value="UPF0029"/>
    <property type="match status" value="1"/>
</dbReference>
<dbReference type="InterPro" id="IPR001498">
    <property type="entry name" value="Impact_N"/>
</dbReference>
<comment type="caution">
    <text evidence="3">The sequence shown here is derived from an EMBL/GenBank/DDBJ whole genome shotgun (WGS) entry which is preliminary data.</text>
</comment>
<dbReference type="GO" id="GO:0006446">
    <property type="term" value="P:regulation of translational initiation"/>
    <property type="evidence" value="ECO:0007669"/>
    <property type="project" value="TreeGrafter"/>
</dbReference>
<dbReference type="InterPro" id="IPR020569">
    <property type="entry name" value="UPF0029_Impact_CS"/>
</dbReference>
<dbReference type="InterPro" id="IPR023582">
    <property type="entry name" value="Impact"/>
</dbReference>
<proteinExistence type="inferred from homology"/>
<evidence type="ECO:0000259" key="2">
    <source>
        <dbReference type="Pfam" id="PF01205"/>
    </source>
</evidence>
<keyword evidence="4" id="KW-1185">Reference proteome</keyword>
<comment type="similarity">
    <text evidence="1">Belongs to the IMPACT family.</text>
</comment>
<gene>
    <name evidence="3" type="ORF">CANVERA_P4605</name>
</gene>
<organism evidence="3 4">
    <name type="scientific">Candida verbasci</name>
    <dbReference type="NCBI Taxonomy" id="1227364"/>
    <lineage>
        <taxon>Eukaryota</taxon>
        <taxon>Fungi</taxon>
        <taxon>Dikarya</taxon>
        <taxon>Ascomycota</taxon>
        <taxon>Saccharomycotina</taxon>
        <taxon>Pichiomycetes</taxon>
        <taxon>Debaryomycetaceae</taxon>
        <taxon>Candida/Lodderomyces clade</taxon>
        <taxon>Candida</taxon>
    </lineage>
</organism>
<dbReference type="PANTHER" id="PTHR16301">
    <property type="entry name" value="IMPACT-RELATED"/>
    <property type="match status" value="1"/>
</dbReference>
<dbReference type="InterPro" id="IPR020568">
    <property type="entry name" value="Ribosomal_Su5_D2-typ_SF"/>
</dbReference>